<name>A0ABP9KA49_9SPHN</name>
<dbReference type="EMBL" id="BAABHV010000009">
    <property type="protein sequence ID" value="GAA5052476.1"/>
    <property type="molecule type" value="Genomic_DNA"/>
</dbReference>
<proteinExistence type="predicted"/>
<protein>
    <submittedName>
        <fullName evidence="1">Uncharacterized protein</fullName>
    </submittedName>
</protein>
<evidence type="ECO:0000313" key="1">
    <source>
        <dbReference type="EMBL" id="GAA5052476.1"/>
    </source>
</evidence>
<reference evidence="2" key="1">
    <citation type="journal article" date="2019" name="Int. J. Syst. Evol. Microbiol.">
        <title>The Global Catalogue of Microorganisms (GCM) 10K type strain sequencing project: providing services to taxonomists for standard genome sequencing and annotation.</title>
        <authorList>
            <consortium name="The Broad Institute Genomics Platform"/>
            <consortium name="The Broad Institute Genome Sequencing Center for Infectious Disease"/>
            <person name="Wu L."/>
            <person name="Ma J."/>
        </authorList>
    </citation>
    <scope>NUCLEOTIDE SEQUENCE [LARGE SCALE GENOMIC DNA]</scope>
    <source>
        <strain evidence="2">JCM 18014</strain>
    </source>
</reference>
<keyword evidence="2" id="KW-1185">Reference proteome</keyword>
<evidence type="ECO:0000313" key="2">
    <source>
        <dbReference type="Proteomes" id="UP001500518"/>
    </source>
</evidence>
<accession>A0ABP9KA49</accession>
<sequence length="69" mass="7790">MANSKDTRVDQTLMRRLHEACRPSYSHSAFALRAQDDGDYVAERGQRVVKHSTLGASINFLAPERLSRT</sequence>
<gene>
    <name evidence="1" type="ORF">GCM10023208_13320</name>
</gene>
<organism evidence="1 2">
    <name type="scientific">Erythrobacter westpacificensis</name>
    <dbReference type="NCBI Taxonomy" id="1055231"/>
    <lineage>
        <taxon>Bacteria</taxon>
        <taxon>Pseudomonadati</taxon>
        <taxon>Pseudomonadota</taxon>
        <taxon>Alphaproteobacteria</taxon>
        <taxon>Sphingomonadales</taxon>
        <taxon>Erythrobacteraceae</taxon>
        <taxon>Erythrobacter/Porphyrobacter group</taxon>
        <taxon>Erythrobacter</taxon>
    </lineage>
</organism>
<dbReference type="Proteomes" id="UP001500518">
    <property type="component" value="Unassembled WGS sequence"/>
</dbReference>
<dbReference type="RefSeq" id="WP_346032325.1">
    <property type="nucleotide sequence ID" value="NZ_BAABHV010000009.1"/>
</dbReference>
<comment type="caution">
    <text evidence="1">The sequence shown here is derived from an EMBL/GenBank/DDBJ whole genome shotgun (WGS) entry which is preliminary data.</text>
</comment>